<dbReference type="EMBL" id="DXBY01000337">
    <property type="protein sequence ID" value="HIZ38047.1"/>
    <property type="molecule type" value="Genomic_DNA"/>
</dbReference>
<feature type="region of interest" description="Disordered" evidence="1">
    <location>
        <begin position="348"/>
        <end position="368"/>
    </location>
</feature>
<evidence type="ECO:0000256" key="1">
    <source>
        <dbReference type="SAM" id="MobiDB-lite"/>
    </source>
</evidence>
<comment type="caution">
    <text evidence="4">The sequence shown here is derived from an EMBL/GenBank/DDBJ whole genome shotgun (WGS) entry which is preliminary data.</text>
</comment>
<keyword evidence="3" id="KW-0732">Signal</keyword>
<protein>
    <recommendedName>
        <fullName evidence="6">DUF916 domain-containing protein</fullName>
    </recommendedName>
</protein>
<dbReference type="Proteomes" id="UP000824037">
    <property type="component" value="Unassembled WGS sequence"/>
</dbReference>
<evidence type="ECO:0000256" key="3">
    <source>
        <dbReference type="SAM" id="SignalP"/>
    </source>
</evidence>
<gene>
    <name evidence="4" type="ORF">H9815_19910</name>
</gene>
<feature type="transmembrane region" description="Helical" evidence="2">
    <location>
        <begin position="308"/>
        <end position="325"/>
    </location>
</feature>
<feature type="signal peptide" evidence="3">
    <location>
        <begin position="1"/>
        <end position="27"/>
    </location>
</feature>
<proteinExistence type="predicted"/>
<reference evidence="4" key="1">
    <citation type="journal article" date="2021" name="PeerJ">
        <title>Extensive microbial diversity within the chicken gut microbiome revealed by metagenomics and culture.</title>
        <authorList>
            <person name="Gilroy R."/>
            <person name="Ravi A."/>
            <person name="Getino M."/>
            <person name="Pursley I."/>
            <person name="Horton D.L."/>
            <person name="Alikhan N.F."/>
            <person name="Baker D."/>
            <person name="Gharbi K."/>
            <person name="Hall N."/>
            <person name="Watson M."/>
            <person name="Adriaenssens E.M."/>
            <person name="Foster-Nyarko E."/>
            <person name="Jarju S."/>
            <person name="Secka A."/>
            <person name="Antonio M."/>
            <person name="Oren A."/>
            <person name="Chaudhuri R.R."/>
            <person name="La Ragione R."/>
            <person name="Hildebrand F."/>
            <person name="Pallen M.J."/>
        </authorList>
    </citation>
    <scope>NUCLEOTIDE SEQUENCE</scope>
    <source>
        <strain evidence="4">ChiGjej4B4-7305</strain>
    </source>
</reference>
<keyword evidence="2" id="KW-1133">Transmembrane helix</keyword>
<sequence>MRTFVRYGAALTLVALTVGTVTSSALGDTRGGDDDAGRVTWTVEPATSGESDERVSIRHDIDPGDTVTDEVEVRNFGPSAATFRVYASDGVVGDSGAFDILPPEQEPGDGGSWVTFEGGAGQSAERADTVLVHLEPESATVVPLTITVPEDAVPGDHPAGVVAEWVPEDEHNVQLTSRVGVRLHLRVAGELAAHVLATDPEVRWNPGWNPFGSGDLSVSYLLQNTGNVRLGTDSQLQVAGPFGLLPARVEDTRREILPGDQVRVVAQIPHWGLFWTAGQITVTPDVVGEDAPDADAEASATEFAHVTVPWPQVAVLVLIAAVLYFRRRRRRQAEHAVQRRIDAAVADAVRAPGSDREVPSRAEEVTRT</sequence>
<evidence type="ECO:0008006" key="6">
    <source>
        <dbReference type="Google" id="ProtNLM"/>
    </source>
</evidence>
<dbReference type="AlphaFoldDB" id="A0A9D2J6M4"/>
<feature type="compositionally biased region" description="Basic and acidic residues" evidence="1">
    <location>
        <begin position="353"/>
        <end position="368"/>
    </location>
</feature>
<accession>A0A9D2J6M4</accession>
<evidence type="ECO:0000313" key="4">
    <source>
        <dbReference type="EMBL" id="HIZ38047.1"/>
    </source>
</evidence>
<feature type="chain" id="PRO_5039042208" description="DUF916 domain-containing protein" evidence="3">
    <location>
        <begin position="28"/>
        <end position="368"/>
    </location>
</feature>
<keyword evidence="2" id="KW-0812">Transmembrane</keyword>
<keyword evidence="2" id="KW-0472">Membrane</keyword>
<name>A0A9D2J6M4_9MICO</name>
<reference evidence="4" key="2">
    <citation type="submission" date="2021-04" db="EMBL/GenBank/DDBJ databases">
        <authorList>
            <person name="Gilroy R."/>
        </authorList>
    </citation>
    <scope>NUCLEOTIDE SEQUENCE</scope>
    <source>
        <strain evidence="4">ChiGjej4B4-7305</strain>
    </source>
</reference>
<evidence type="ECO:0000313" key="5">
    <source>
        <dbReference type="Proteomes" id="UP000824037"/>
    </source>
</evidence>
<evidence type="ECO:0000256" key="2">
    <source>
        <dbReference type="SAM" id="Phobius"/>
    </source>
</evidence>
<organism evidence="4 5">
    <name type="scientific">Candidatus Ruania gallistercoris</name>
    <dbReference type="NCBI Taxonomy" id="2838746"/>
    <lineage>
        <taxon>Bacteria</taxon>
        <taxon>Bacillati</taxon>
        <taxon>Actinomycetota</taxon>
        <taxon>Actinomycetes</taxon>
        <taxon>Micrococcales</taxon>
        <taxon>Ruaniaceae</taxon>
        <taxon>Ruania</taxon>
    </lineage>
</organism>